<reference evidence="2 3" key="1">
    <citation type="journal article" date="2006" name="Science">
        <title>Phytophthora genome sequences uncover evolutionary origins and mechanisms of pathogenesis.</title>
        <authorList>
            <person name="Tyler B.M."/>
            <person name="Tripathy S."/>
            <person name="Zhang X."/>
            <person name="Dehal P."/>
            <person name="Jiang R.H."/>
            <person name="Aerts A."/>
            <person name="Arredondo F.D."/>
            <person name="Baxter L."/>
            <person name="Bensasson D."/>
            <person name="Beynon J.L."/>
            <person name="Chapman J."/>
            <person name="Damasceno C.M."/>
            <person name="Dorrance A.E."/>
            <person name="Dou D."/>
            <person name="Dickerman A.W."/>
            <person name="Dubchak I.L."/>
            <person name="Garbelotto M."/>
            <person name="Gijzen M."/>
            <person name="Gordon S.G."/>
            <person name="Govers F."/>
            <person name="Grunwald N.J."/>
            <person name="Huang W."/>
            <person name="Ivors K.L."/>
            <person name="Jones R.W."/>
            <person name="Kamoun S."/>
            <person name="Krampis K."/>
            <person name="Lamour K.H."/>
            <person name="Lee M.K."/>
            <person name="McDonald W.H."/>
            <person name="Medina M."/>
            <person name="Meijer H.J."/>
            <person name="Nordberg E.K."/>
            <person name="Maclean D.J."/>
            <person name="Ospina-Giraldo M.D."/>
            <person name="Morris P.F."/>
            <person name="Phuntumart V."/>
            <person name="Putnam N.H."/>
            <person name="Rash S."/>
            <person name="Rose J.K."/>
            <person name="Sakihama Y."/>
            <person name="Salamov A.A."/>
            <person name="Savidor A."/>
            <person name="Scheuring C.F."/>
            <person name="Smith B.M."/>
            <person name="Sobral B.W."/>
            <person name="Terry A."/>
            <person name="Torto-Alalibo T.A."/>
            <person name="Win J."/>
            <person name="Xu Z."/>
            <person name="Zhang H."/>
            <person name="Grigoriev I.V."/>
            <person name="Rokhsar D.S."/>
            <person name="Boore J.L."/>
        </authorList>
    </citation>
    <scope>NUCLEOTIDE SEQUENCE [LARGE SCALE GENOMIC DNA]</scope>
    <source>
        <strain evidence="2 3">P6497</strain>
    </source>
</reference>
<name>G4ZYA4_PHYSP</name>
<dbReference type="GeneID" id="20637857"/>
<feature type="compositionally biased region" description="Low complexity" evidence="1">
    <location>
        <begin position="36"/>
        <end position="53"/>
    </location>
</feature>
<dbReference type="KEGG" id="psoj:PHYSODRAFT_248731"/>
<feature type="region of interest" description="Disordered" evidence="1">
    <location>
        <begin position="21"/>
        <end position="130"/>
    </location>
</feature>
<protein>
    <submittedName>
        <fullName evidence="2">Uncharacterized protein</fullName>
    </submittedName>
</protein>
<evidence type="ECO:0000256" key="1">
    <source>
        <dbReference type="SAM" id="MobiDB-lite"/>
    </source>
</evidence>
<sequence>MSLVKSSLEACTLMPAIPMSELAPAGTTPTIPARPPAGASAAAVAAPGAIAGGDQSDVDMERADGNLDREVVDPADEELGDQDEEEEEEEEEEEDMASDSGASKAPGGATNPDSGQHPLPITSKSGNFSSFTIRRSVSIRAAWNQGY</sequence>
<dbReference type="RefSeq" id="XP_009533049.1">
    <property type="nucleotide sequence ID" value="XM_009534754.1"/>
</dbReference>
<dbReference type="EMBL" id="JH159157">
    <property type="protein sequence ID" value="EGZ12716.1"/>
    <property type="molecule type" value="Genomic_DNA"/>
</dbReference>
<feature type="compositionally biased region" description="Acidic residues" evidence="1">
    <location>
        <begin position="73"/>
        <end position="97"/>
    </location>
</feature>
<dbReference type="AlphaFoldDB" id="G4ZYA4"/>
<accession>G4ZYA4</accession>
<keyword evidence="3" id="KW-1185">Reference proteome</keyword>
<evidence type="ECO:0000313" key="2">
    <source>
        <dbReference type="EMBL" id="EGZ12716.1"/>
    </source>
</evidence>
<dbReference type="Proteomes" id="UP000002640">
    <property type="component" value="Unassembled WGS sequence"/>
</dbReference>
<organism evidence="2 3">
    <name type="scientific">Phytophthora sojae (strain P6497)</name>
    <name type="common">Soybean stem and root rot agent</name>
    <name type="synonym">Phytophthora megasperma f. sp. glycines</name>
    <dbReference type="NCBI Taxonomy" id="1094619"/>
    <lineage>
        <taxon>Eukaryota</taxon>
        <taxon>Sar</taxon>
        <taxon>Stramenopiles</taxon>
        <taxon>Oomycota</taxon>
        <taxon>Peronosporomycetes</taxon>
        <taxon>Peronosporales</taxon>
        <taxon>Peronosporaceae</taxon>
        <taxon>Phytophthora</taxon>
    </lineage>
</organism>
<dbReference type="InParanoid" id="G4ZYA4"/>
<evidence type="ECO:0000313" key="3">
    <source>
        <dbReference type="Proteomes" id="UP000002640"/>
    </source>
</evidence>
<proteinExistence type="predicted"/>
<gene>
    <name evidence="2" type="ORF">PHYSODRAFT_248731</name>
</gene>
<feature type="compositionally biased region" description="Basic and acidic residues" evidence="1">
    <location>
        <begin position="59"/>
        <end position="72"/>
    </location>
</feature>